<dbReference type="AlphaFoldDB" id="A0A1E5FUW1"/>
<comment type="caution">
    <text evidence="1">The sequence shown here is derived from an EMBL/GenBank/DDBJ whole genome shotgun (WGS) entry which is preliminary data.</text>
</comment>
<dbReference type="Proteomes" id="UP000094802">
    <property type="component" value="Unassembled WGS sequence"/>
</dbReference>
<protein>
    <submittedName>
        <fullName evidence="1">Uncharacterized protein</fullName>
    </submittedName>
</protein>
<sequence>MSIEALTTKNAQDLHVDTTNIALMAIHERLVELERQYCLETDDALKVSIATEHRKLLDFYQSEIQRAEDYNPYSTPYDW</sequence>
<name>A0A1E5FUW1_VIBSP</name>
<dbReference type="EMBL" id="AJZD02000072">
    <property type="protein sequence ID" value="OEF94174.1"/>
    <property type="molecule type" value="Genomic_DNA"/>
</dbReference>
<evidence type="ECO:0000313" key="2">
    <source>
        <dbReference type="Proteomes" id="UP000094802"/>
    </source>
</evidence>
<organism evidence="1 2">
    <name type="scientific">Vibrio splendidus 12E03</name>
    <dbReference type="NCBI Taxonomy" id="1191305"/>
    <lineage>
        <taxon>Bacteria</taxon>
        <taxon>Pseudomonadati</taxon>
        <taxon>Pseudomonadota</taxon>
        <taxon>Gammaproteobacteria</taxon>
        <taxon>Vibrionales</taxon>
        <taxon>Vibrionaceae</taxon>
        <taxon>Vibrio</taxon>
    </lineage>
</organism>
<accession>A0A1E5FUW1</accession>
<reference evidence="1 2" key="1">
    <citation type="journal article" date="2012" name="Science">
        <title>Ecological populations of bacteria act as socially cohesive units of antibiotic production and resistance.</title>
        <authorList>
            <person name="Cordero O.X."/>
            <person name="Wildschutte H."/>
            <person name="Kirkup B."/>
            <person name="Proehl S."/>
            <person name="Ngo L."/>
            <person name="Hussain F."/>
            <person name="Le Roux F."/>
            <person name="Mincer T."/>
            <person name="Polz M.F."/>
        </authorList>
    </citation>
    <scope>NUCLEOTIDE SEQUENCE [LARGE SCALE GENOMIC DNA]</scope>
    <source>
        <strain evidence="1 2">12E03</strain>
    </source>
</reference>
<proteinExistence type="predicted"/>
<dbReference type="RefSeq" id="WP_019824033.1">
    <property type="nucleotide sequence ID" value="NZ_AJZD02000072.1"/>
</dbReference>
<evidence type="ECO:0000313" key="1">
    <source>
        <dbReference type="EMBL" id="OEF94174.1"/>
    </source>
</evidence>
<gene>
    <name evidence="1" type="ORF">A142_18050</name>
</gene>